<dbReference type="FunFam" id="1.10.8.10:FF:000064">
    <property type="entry name" value="Similar to CUE domain-containing protein"/>
    <property type="match status" value="1"/>
</dbReference>
<feature type="region of interest" description="Disordered" evidence="1">
    <location>
        <begin position="229"/>
        <end position="428"/>
    </location>
</feature>
<dbReference type="GO" id="GO:0043130">
    <property type="term" value="F:ubiquitin binding"/>
    <property type="evidence" value="ECO:0007669"/>
    <property type="project" value="InterPro"/>
</dbReference>
<feature type="region of interest" description="Disordered" evidence="1">
    <location>
        <begin position="1"/>
        <end position="85"/>
    </location>
</feature>
<feature type="compositionally biased region" description="Gly residues" evidence="1">
    <location>
        <begin position="158"/>
        <end position="171"/>
    </location>
</feature>
<feature type="compositionally biased region" description="Polar residues" evidence="1">
    <location>
        <begin position="250"/>
        <end position="268"/>
    </location>
</feature>
<dbReference type="GO" id="GO:0006511">
    <property type="term" value="P:ubiquitin-dependent protein catabolic process"/>
    <property type="evidence" value="ECO:0007669"/>
    <property type="project" value="TreeGrafter"/>
</dbReference>
<proteinExistence type="predicted"/>
<feature type="domain" description="CUE" evidence="2">
    <location>
        <begin position="74"/>
        <end position="118"/>
    </location>
</feature>
<dbReference type="Proteomes" id="UP000799424">
    <property type="component" value="Unassembled WGS sequence"/>
</dbReference>
<dbReference type="PROSITE" id="PS51140">
    <property type="entry name" value="CUE"/>
    <property type="match status" value="1"/>
</dbReference>
<dbReference type="GO" id="GO:0005737">
    <property type="term" value="C:cytoplasm"/>
    <property type="evidence" value="ECO:0007669"/>
    <property type="project" value="TreeGrafter"/>
</dbReference>
<sequence length="443" mass="48007">MAEKPTAVKPPESPTTARELDFDDDNDAPTMSTHEAAVASPPPPPPPSKSPKPGVRFTEGDTEIPPPKPPRPMSPQQQAQNTLVEAFPSIDSNVIKAVLVASGGKVEPAFNALLSMSDPNFKAEEAPPPQPPRPQPKSQLEQDEIYARQLAEHYQSRGGQGAQGQGQGGYGQRPSGEQRRQQPSQRPNEPDREHSFFDDDLPEIRKTFEQGFKETQKTVTGWISNLAKKLDGEPDDYDQYGNPVNRDQQRPAQSAQRQNFGPSQSDQLQGIRKSAEARRSADHTRYDADNRVLGDDFANLEMRDNDGPGQRTSSRPHANPDLFKSTPVSPPQSGPVDEVDALYRNPSPNNQSQGKSGGKKWQPLTSIAPNPEPDDHDPFSLGDSDDDDSKTKDTNPADSERLKKAAASKEGTGASPSGLKPAERSGSIGQIDAAAAALLKDAK</sequence>
<dbReference type="PANTHER" id="PTHR16461">
    <property type="entry name" value="TOLL-INTERACTING PROTEIN"/>
    <property type="match status" value="1"/>
</dbReference>
<dbReference type="CDD" id="cd14372">
    <property type="entry name" value="CUE_Cue5p_like"/>
    <property type="match status" value="1"/>
</dbReference>
<dbReference type="EMBL" id="MU006221">
    <property type="protein sequence ID" value="KAF2829038.1"/>
    <property type="molecule type" value="Genomic_DNA"/>
</dbReference>
<evidence type="ECO:0000256" key="1">
    <source>
        <dbReference type="SAM" id="MobiDB-lite"/>
    </source>
</evidence>
<feature type="compositionally biased region" description="Pro residues" evidence="1">
    <location>
        <begin position="126"/>
        <end position="135"/>
    </location>
</feature>
<dbReference type="InterPro" id="IPR003892">
    <property type="entry name" value="CUE"/>
</dbReference>
<keyword evidence="4" id="KW-1185">Reference proteome</keyword>
<organism evidence="3 4">
    <name type="scientific">Ophiobolus disseminans</name>
    <dbReference type="NCBI Taxonomy" id="1469910"/>
    <lineage>
        <taxon>Eukaryota</taxon>
        <taxon>Fungi</taxon>
        <taxon>Dikarya</taxon>
        <taxon>Ascomycota</taxon>
        <taxon>Pezizomycotina</taxon>
        <taxon>Dothideomycetes</taxon>
        <taxon>Pleosporomycetidae</taxon>
        <taxon>Pleosporales</taxon>
        <taxon>Pleosporineae</taxon>
        <taxon>Phaeosphaeriaceae</taxon>
        <taxon>Ophiobolus</taxon>
    </lineage>
</organism>
<dbReference type="Gene3D" id="1.10.8.10">
    <property type="entry name" value="DNA helicase RuvA subunit, C-terminal domain"/>
    <property type="match status" value="1"/>
</dbReference>
<feature type="region of interest" description="Disordered" evidence="1">
    <location>
        <begin position="117"/>
        <end position="204"/>
    </location>
</feature>
<dbReference type="SUPFAM" id="SSF46934">
    <property type="entry name" value="UBA-like"/>
    <property type="match status" value="1"/>
</dbReference>
<evidence type="ECO:0000313" key="4">
    <source>
        <dbReference type="Proteomes" id="UP000799424"/>
    </source>
</evidence>
<accession>A0A6A7A8H3</accession>
<dbReference type="AlphaFoldDB" id="A0A6A7A8H3"/>
<gene>
    <name evidence="3" type="ORF">CC86DRAFT_368162</name>
</gene>
<protein>
    <recommendedName>
        <fullName evidence="2">CUE domain-containing protein</fullName>
    </recommendedName>
</protein>
<evidence type="ECO:0000259" key="2">
    <source>
        <dbReference type="PROSITE" id="PS51140"/>
    </source>
</evidence>
<feature type="compositionally biased region" description="Basic and acidic residues" evidence="1">
    <location>
        <begin position="389"/>
        <end position="403"/>
    </location>
</feature>
<feature type="compositionally biased region" description="Basic and acidic residues" evidence="1">
    <location>
        <begin position="273"/>
        <end position="294"/>
    </location>
</feature>
<dbReference type="SMART" id="SM00546">
    <property type="entry name" value="CUE"/>
    <property type="match status" value="1"/>
</dbReference>
<dbReference type="InterPro" id="IPR041807">
    <property type="entry name" value="Cue5/Don1_CUE"/>
</dbReference>
<dbReference type="GO" id="GO:0031624">
    <property type="term" value="F:ubiquitin conjugating enzyme binding"/>
    <property type="evidence" value="ECO:0007669"/>
    <property type="project" value="TreeGrafter"/>
</dbReference>
<feature type="compositionally biased region" description="Pro residues" evidence="1">
    <location>
        <begin position="64"/>
        <end position="73"/>
    </location>
</feature>
<dbReference type="Pfam" id="PF02845">
    <property type="entry name" value="CUE"/>
    <property type="match status" value="1"/>
</dbReference>
<evidence type="ECO:0000313" key="3">
    <source>
        <dbReference type="EMBL" id="KAF2829038.1"/>
    </source>
</evidence>
<dbReference type="PANTHER" id="PTHR16461:SF5">
    <property type="entry name" value="TOLL-INTERACTING PROTEIN"/>
    <property type="match status" value="1"/>
</dbReference>
<feature type="compositionally biased region" description="Basic and acidic residues" evidence="1">
    <location>
        <begin position="188"/>
        <end position="204"/>
    </location>
</feature>
<dbReference type="InterPro" id="IPR009060">
    <property type="entry name" value="UBA-like_sf"/>
</dbReference>
<dbReference type="OrthoDB" id="9942608at2759"/>
<name>A0A6A7A8H3_9PLEO</name>
<reference evidence="3" key="1">
    <citation type="journal article" date="2020" name="Stud. Mycol.">
        <title>101 Dothideomycetes genomes: a test case for predicting lifestyles and emergence of pathogens.</title>
        <authorList>
            <person name="Haridas S."/>
            <person name="Albert R."/>
            <person name="Binder M."/>
            <person name="Bloem J."/>
            <person name="Labutti K."/>
            <person name="Salamov A."/>
            <person name="Andreopoulos B."/>
            <person name="Baker S."/>
            <person name="Barry K."/>
            <person name="Bills G."/>
            <person name="Bluhm B."/>
            <person name="Cannon C."/>
            <person name="Castanera R."/>
            <person name="Culley D."/>
            <person name="Daum C."/>
            <person name="Ezra D."/>
            <person name="Gonzalez J."/>
            <person name="Henrissat B."/>
            <person name="Kuo A."/>
            <person name="Liang C."/>
            <person name="Lipzen A."/>
            <person name="Lutzoni F."/>
            <person name="Magnuson J."/>
            <person name="Mondo S."/>
            <person name="Nolan M."/>
            <person name="Ohm R."/>
            <person name="Pangilinan J."/>
            <person name="Park H.-J."/>
            <person name="Ramirez L."/>
            <person name="Alfaro M."/>
            <person name="Sun H."/>
            <person name="Tritt A."/>
            <person name="Yoshinaga Y."/>
            <person name="Zwiers L.-H."/>
            <person name="Turgeon B."/>
            <person name="Goodwin S."/>
            <person name="Spatafora J."/>
            <person name="Crous P."/>
            <person name="Grigoriev I."/>
        </authorList>
    </citation>
    <scope>NUCLEOTIDE SEQUENCE</scope>
    <source>
        <strain evidence="3">CBS 113818</strain>
    </source>
</reference>
<feature type="compositionally biased region" description="Pro residues" evidence="1">
    <location>
        <begin position="40"/>
        <end position="50"/>
    </location>
</feature>